<dbReference type="CDD" id="cd00371">
    <property type="entry name" value="HMA"/>
    <property type="match status" value="1"/>
</dbReference>
<dbReference type="EMBL" id="QFQS01000001">
    <property type="protein sequence ID" value="PZR00218.1"/>
    <property type="molecule type" value="Genomic_DNA"/>
</dbReference>
<dbReference type="AlphaFoldDB" id="A0A2W5TVV5"/>
<dbReference type="GO" id="GO:0046872">
    <property type="term" value="F:metal ion binding"/>
    <property type="evidence" value="ECO:0007669"/>
    <property type="project" value="InterPro"/>
</dbReference>
<dbReference type="InterPro" id="IPR006121">
    <property type="entry name" value="HMA_dom"/>
</dbReference>
<accession>A0A2W5TVV5</accession>
<comment type="caution">
    <text evidence="2">The sequence shown here is derived from an EMBL/GenBank/DDBJ whole genome shotgun (WGS) entry which is preliminary data.</text>
</comment>
<organism evidence="2 3">
    <name type="scientific">Cereibacter sphaeroides</name>
    <name type="common">Rhodobacter sphaeroides</name>
    <dbReference type="NCBI Taxonomy" id="1063"/>
    <lineage>
        <taxon>Bacteria</taxon>
        <taxon>Pseudomonadati</taxon>
        <taxon>Pseudomonadota</taxon>
        <taxon>Alphaproteobacteria</taxon>
        <taxon>Rhodobacterales</taxon>
        <taxon>Paracoccaceae</taxon>
        <taxon>Cereibacter</taxon>
    </lineage>
</organism>
<name>A0A2W5TVV5_CERSP</name>
<evidence type="ECO:0000313" key="3">
    <source>
        <dbReference type="Proteomes" id="UP000248975"/>
    </source>
</evidence>
<reference evidence="2 3" key="1">
    <citation type="submission" date="2017-08" db="EMBL/GenBank/DDBJ databases">
        <title>Infants hospitalized years apart are colonized by the same room-sourced microbial strains.</title>
        <authorList>
            <person name="Brooks B."/>
            <person name="Olm M.R."/>
            <person name="Firek B.A."/>
            <person name="Baker R."/>
            <person name="Thomas B.C."/>
            <person name="Morowitz M.J."/>
            <person name="Banfield J.F."/>
        </authorList>
    </citation>
    <scope>NUCLEOTIDE SEQUENCE [LARGE SCALE GENOMIC DNA]</scope>
    <source>
        <strain evidence="2">S2_003_000_R2_11</strain>
    </source>
</reference>
<feature type="domain" description="HMA" evidence="1">
    <location>
        <begin position="1"/>
        <end position="62"/>
    </location>
</feature>
<dbReference type="SUPFAM" id="SSF55008">
    <property type="entry name" value="HMA, heavy metal-associated domain"/>
    <property type="match status" value="1"/>
</dbReference>
<dbReference type="InterPro" id="IPR036163">
    <property type="entry name" value="HMA_dom_sf"/>
</dbReference>
<evidence type="ECO:0000313" key="2">
    <source>
        <dbReference type="EMBL" id="PZR00218.1"/>
    </source>
</evidence>
<dbReference type="Pfam" id="PF00403">
    <property type="entry name" value="HMA"/>
    <property type="match status" value="1"/>
</dbReference>
<proteinExistence type="predicted"/>
<protein>
    <submittedName>
        <fullName evidence="2">Copper chaperone</fullName>
    </submittedName>
</protein>
<dbReference type="PROSITE" id="PS50846">
    <property type="entry name" value="HMA_2"/>
    <property type="match status" value="1"/>
</dbReference>
<evidence type="ECO:0000259" key="1">
    <source>
        <dbReference type="PROSITE" id="PS50846"/>
    </source>
</evidence>
<dbReference type="Proteomes" id="UP000248975">
    <property type="component" value="Unassembled WGS sequence"/>
</dbReference>
<gene>
    <name evidence="2" type="ORF">DI533_06400</name>
</gene>
<sequence>MQFHIENMTCGGCVRSVTKAIQSVDPAAEVRADPGTHKVDVKSAAPRERLTAALTEVGYAPA</sequence>
<dbReference type="Gene3D" id="3.30.70.100">
    <property type="match status" value="1"/>
</dbReference>